<dbReference type="AlphaFoldDB" id="A0A6J4KLQ4"/>
<feature type="region of interest" description="Disordered" evidence="1">
    <location>
        <begin position="196"/>
        <end position="295"/>
    </location>
</feature>
<feature type="compositionally biased region" description="Low complexity" evidence="1">
    <location>
        <begin position="10"/>
        <end position="21"/>
    </location>
</feature>
<dbReference type="GO" id="GO:0016787">
    <property type="term" value="F:hydrolase activity"/>
    <property type="evidence" value="ECO:0007669"/>
    <property type="project" value="UniProtKB-KW"/>
</dbReference>
<keyword evidence="2" id="KW-0418">Kinase</keyword>
<feature type="region of interest" description="Disordered" evidence="1">
    <location>
        <begin position="1"/>
        <end position="136"/>
    </location>
</feature>
<evidence type="ECO:0000256" key="1">
    <source>
        <dbReference type="SAM" id="MobiDB-lite"/>
    </source>
</evidence>
<organism evidence="2">
    <name type="scientific">uncultured Gemmatimonadota bacterium</name>
    <dbReference type="NCBI Taxonomy" id="203437"/>
    <lineage>
        <taxon>Bacteria</taxon>
        <taxon>Pseudomonadati</taxon>
        <taxon>Gemmatimonadota</taxon>
        <taxon>environmental samples</taxon>
    </lineage>
</organism>
<evidence type="ECO:0000313" key="2">
    <source>
        <dbReference type="EMBL" id="CAA9306893.1"/>
    </source>
</evidence>
<reference evidence="2" key="1">
    <citation type="submission" date="2020-02" db="EMBL/GenBank/DDBJ databases">
        <authorList>
            <person name="Meier V. D."/>
        </authorList>
    </citation>
    <scope>NUCLEOTIDE SEQUENCE</scope>
    <source>
        <strain evidence="2">AVDCRST_MAG89</strain>
    </source>
</reference>
<feature type="compositionally biased region" description="Basic residues" evidence="1">
    <location>
        <begin position="58"/>
        <end position="68"/>
    </location>
</feature>
<dbReference type="EMBL" id="CADCTV010000186">
    <property type="protein sequence ID" value="CAA9306893.1"/>
    <property type="molecule type" value="Genomic_DNA"/>
</dbReference>
<accession>A0A6J4KLQ4</accession>
<name>A0A6J4KLQ4_9BACT</name>
<feature type="compositionally biased region" description="Low complexity" evidence="1">
    <location>
        <begin position="32"/>
        <end position="54"/>
    </location>
</feature>
<keyword evidence="2" id="KW-0808">Transferase</keyword>
<feature type="compositionally biased region" description="Basic residues" evidence="1">
    <location>
        <begin position="232"/>
        <end position="244"/>
    </location>
</feature>
<dbReference type="GO" id="GO:0016301">
    <property type="term" value="F:kinase activity"/>
    <property type="evidence" value="ECO:0007669"/>
    <property type="project" value="UniProtKB-KW"/>
</dbReference>
<protein>
    <submittedName>
        <fullName evidence="2">Hydrolase, alpha/beta fold family functionally coupled to Phosphoribulokinase</fullName>
    </submittedName>
</protein>
<gene>
    <name evidence="2" type="ORF">AVDCRST_MAG89-859</name>
</gene>
<keyword evidence="2" id="KW-0378">Hydrolase</keyword>
<feature type="non-terminal residue" evidence="2">
    <location>
        <position position="341"/>
    </location>
</feature>
<feature type="non-terminal residue" evidence="2">
    <location>
        <position position="1"/>
    </location>
</feature>
<feature type="compositionally biased region" description="Basic residues" evidence="1">
    <location>
        <begin position="262"/>
        <end position="287"/>
    </location>
</feature>
<proteinExistence type="predicted"/>
<sequence length="341" mass="36640">DRSHPFHGHALSPRPLAAGAPRADRRRPLHPPAARGGVPPRAGGDAGRRLSGPGLRLGGRRARRRRRFAALPGDPRAGREQQLVVHAGNLPGAGPLRHPLGGDELPRVQRRAQPRPALLPRGRDGRHGLSAGAAGRALPARHAAGHRLLPGRQRAAEVPGRARRRVAHPRRRGRFHPLRPGRGERQAGRVVHGAPVCAPLRPPAAGQVRRKAGPDRRPAGRGAHPPGAQLPRVRRRRHGAHPRLSRCTGLLHPLQLGGVRGAHSRSHPAGARHRRPVRRRARHSPRRHPGEPVPVSRVHAARGARGVHRRLAPASALLGRGRGRAVPCGAGRNRTCVLIGL</sequence>